<evidence type="ECO:0000256" key="2">
    <source>
        <dbReference type="SAM" id="MobiDB-lite"/>
    </source>
</evidence>
<sequence length="478" mass="51868">MRLSEFLSVLNLAAVAQGGHGTAGWGSKSAAVVSDRRVFNDRHRQPQSRSAVAFFGRRPRTSTPRVTGSSEAGSAVDALPDASGAGANGVRGSPAAADTSSAGTAGDSAAAPRVSAAQGIVNTFRDFWGHARDGTFALWGNFKTSQDIRKRVKAGHVMTYAEHAHLERGATDRRKLLQYLIAYAVSPQNFVYVVWYVPGLLPSTFVKPHTIRSKYHRLALERASATWDAVTGLEFRLLKAEEGFKGKPREEGSRQSKKMEKLERQREMVLDVLEADSKRQVFERFQEHMVVSAPASPDPENTAASNNKGTTKSKKPKPQKLKLPPASKGVPNAYIKTLGKGTGLSGWWHVSPGFYVRYCLSERLRDLGKMDDVLRTVSLESLSDSDLREACDARAINVGNRLGGDREPQDLRKSLGEWLDLTSPEVAAGSKLGPDTVFLPDRARLLGLGLNCLESARQGRTAELPRKALAVGKGGAIP</sequence>
<feature type="compositionally biased region" description="Low complexity" evidence="2">
    <location>
        <begin position="93"/>
        <end position="109"/>
    </location>
</feature>
<dbReference type="GO" id="GO:0043022">
    <property type="term" value="F:ribosome binding"/>
    <property type="evidence" value="ECO:0007669"/>
    <property type="project" value="InterPro"/>
</dbReference>
<keyword evidence="1" id="KW-0496">Mitochondrion</keyword>
<accession>D8LRP1</accession>
<dbReference type="Pfam" id="PF07766">
    <property type="entry name" value="LETM1_RBD"/>
    <property type="match status" value="1"/>
</dbReference>
<dbReference type="InParanoid" id="D8LRP1"/>
<name>D8LRP1_ECTSI</name>
<feature type="signal peptide" evidence="3">
    <location>
        <begin position="1"/>
        <end position="18"/>
    </location>
</feature>
<proteinExistence type="predicted"/>
<keyword evidence="3" id="KW-0732">Signal</keyword>
<feature type="compositionally biased region" description="Basic residues" evidence="2">
    <location>
        <begin position="311"/>
        <end position="320"/>
    </location>
</feature>
<dbReference type="OrthoDB" id="10316866at2759"/>
<dbReference type="InterPro" id="IPR033122">
    <property type="entry name" value="LETM1-like_RBD"/>
</dbReference>
<dbReference type="EMBL" id="FN648916">
    <property type="protein sequence ID" value="CBN77802.1"/>
    <property type="molecule type" value="Genomic_DNA"/>
</dbReference>
<dbReference type="PROSITE" id="PS51758">
    <property type="entry name" value="LETM1_RBD"/>
    <property type="match status" value="1"/>
</dbReference>
<dbReference type="Proteomes" id="UP000002630">
    <property type="component" value="Linkage Group LG26"/>
</dbReference>
<reference evidence="5 6" key="1">
    <citation type="journal article" date="2010" name="Nature">
        <title>The Ectocarpus genome and the independent evolution of multicellularity in brown algae.</title>
        <authorList>
            <person name="Cock J.M."/>
            <person name="Sterck L."/>
            <person name="Rouze P."/>
            <person name="Scornet D."/>
            <person name="Allen A.E."/>
            <person name="Amoutzias G."/>
            <person name="Anthouard V."/>
            <person name="Artiguenave F."/>
            <person name="Aury J.M."/>
            <person name="Badger J.H."/>
            <person name="Beszteri B."/>
            <person name="Billiau K."/>
            <person name="Bonnet E."/>
            <person name="Bothwell J.H."/>
            <person name="Bowler C."/>
            <person name="Boyen C."/>
            <person name="Brownlee C."/>
            <person name="Carrano C.J."/>
            <person name="Charrier B."/>
            <person name="Cho G.Y."/>
            <person name="Coelho S.M."/>
            <person name="Collen J."/>
            <person name="Corre E."/>
            <person name="Da Silva C."/>
            <person name="Delage L."/>
            <person name="Delaroque N."/>
            <person name="Dittami S.M."/>
            <person name="Doulbeau S."/>
            <person name="Elias M."/>
            <person name="Farnham G."/>
            <person name="Gachon C.M."/>
            <person name="Gschloessl B."/>
            <person name="Heesch S."/>
            <person name="Jabbari K."/>
            <person name="Jubin C."/>
            <person name="Kawai H."/>
            <person name="Kimura K."/>
            <person name="Kloareg B."/>
            <person name="Kupper F.C."/>
            <person name="Lang D."/>
            <person name="Le Bail A."/>
            <person name="Leblanc C."/>
            <person name="Lerouge P."/>
            <person name="Lohr M."/>
            <person name="Lopez P.J."/>
            <person name="Martens C."/>
            <person name="Maumus F."/>
            <person name="Michel G."/>
            <person name="Miranda-Saavedra D."/>
            <person name="Morales J."/>
            <person name="Moreau H."/>
            <person name="Motomura T."/>
            <person name="Nagasato C."/>
            <person name="Napoli C.A."/>
            <person name="Nelson D.R."/>
            <person name="Nyvall-Collen P."/>
            <person name="Peters A.F."/>
            <person name="Pommier C."/>
            <person name="Potin P."/>
            <person name="Poulain J."/>
            <person name="Quesneville H."/>
            <person name="Read B."/>
            <person name="Rensing S.A."/>
            <person name="Ritter A."/>
            <person name="Rousvoal S."/>
            <person name="Samanta M."/>
            <person name="Samson G."/>
            <person name="Schroeder D.C."/>
            <person name="Segurens B."/>
            <person name="Strittmatter M."/>
            <person name="Tonon T."/>
            <person name="Tregear J.W."/>
            <person name="Valentin K."/>
            <person name="von Dassow P."/>
            <person name="Yamagishi T."/>
            <person name="Van de Peer Y."/>
            <person name="Wincker P."/>
        </authorList>
    </citation>
    <scope>NUCLEOTIDE SEQUENCE [LARGE SCALE GENOMIC DNA]</scope>
    <source>
        <strain evidence="6">Ec32 / CCAP1310/4</strain>
    </source>
</reference>
<keyword evidence="6" id="KW-1185">Reference proteome</keyword>
<evidence type="ECO:0000256" key="1">
    <source>
        <dbReference type="PROSITE-ProRule" id="PRU01094"/>
    </source>
</evidence>
<feature type="region of interest" description="Disordered" evidence="2">
    <location>
        <begin position="56"/>
        <end position="109"/>
    </location>
</feature>
<protein>
    <recommendedName>
        <fullName evidence="4">Letm1 RBD domain-containing protein</fullName>
    </recommendedName>
</protein>
<evidence type="ECO:0000256" key="3">
    <source>
        <dbReference type="SAM" id="SignalP"/>
    </source>
</evidence>
<organism evidence="5 6">
    <name type="scientific">Ectocarpus siliculosus</name>
    <name type="common">Brown alga</name>
    <name type="synonym">Conferva siliculosa</name>
    <dbReference type="NCBI Taxonomy" id="2880"/>
    <lineage>
        <taxon>Eukaryota</taxon>
        <taxon>Sar</taxon>
        <taxon>Stramenopiles</taxon>
        <taxon>Ochrophyta</taxon>
        <taxon>PX clade</taxon>
        <taxon>Phaeophyceae</taxon>
        <taxon>Ectocarpales</taxon>
        <taxon>Ectocarpaceae</taxon>
        <taxon>Ectocarpus</taxon>
    </lineage>
</organism>
<feature type="region of interest" description="Disordered" evidence="2">
    <location>
        <begin position="290"/>
        <end position="328"/>
    </location>
</feature>
<dbReference type="AlphaFoldDB" id="D8LRP1"/>
<evidence type="ECO:0000313" key="6">
    <source>
        <dbReference type="Proteomes" id="UP000002630"/>
    </source>
</evidence>
<evidence type="ECO:0000259" key="4">
    <source>
        <dbReference type="PROSITE" id="PS51758"/>
    </source>
</evidence>
<dbReference type="STRING" id="2880.D8LRP1"/>
<dbReference type="EMBL" id="FN649751">
    <property type="protein sequence ID" value="CBN77802.1"/>
    <property type="molecule type" value="Genomic_DNA"/>
</dbReference>
<evidence type="ECO:0000313" key="5">
    <source>
        <dbReference type="EMBL" id="CBN77802.1"/>
    </source>
</evidence>
<feature type="compositionally biased region" description="Polar residues" evidence="2">
    <location>
        <begin position="61"/>
        <end position="72"/>
    </location>
</feature>
<gene>
    <name evidence="5" type="ORF">Esi_0069_0076</name>
</gene>
<feature type="chain" id="PRO_5003117452" description="Letm1 RBD domain-containing protein" evidence="3">
    <location>
        <begin position="19"/>
        <end position="478"/>
    </location>
</feature>
<dbReference type="eggNOG" id="ENOG502SCXU">
    <property type="taxonomic scope" value="Eukaryota"/>
</dbReference>
<feature type="domain" description="Letm1 RBD" evidence="4">
    <location>
        <begin position="249"/>
        <end position="478"/>
    </location>
</feature>